<dbReference type="GO" id="GO:0008270">
    <property type="term" value="F:zinc ion binding"/>
    <property type="evidence" value="ECO:0007669"/>
    <property type="project" value="InterPro"/>
</dbReference>
<gene>
    <name evidence="4" type="ORF">MHPYR_440007</name>
</gene>
<dbReference type="InterPro" id="IPR013207">
    <property type="entry name" value="LGFP"/>
</dbReference>
<dbReference type="PANTHER" id="PTHR11022">
    <property type="entry name" value="PEPTIDOGLYCAN RECOGNITION PROTEIN"/>
    <property type="match status" value="1"/>
</dbReference>
<dbReference type="CDD" id="cd06583">
    <property type="entry name" value="PGRP"/>
    <property type="match status" value="1"/>
</dbReference>
<feature type="domain" description="Peptidoglycan recognition protein family" evidence="3">
    <location>
        <begin position="37"/>
        <end position="185"/>
    </location>
</feature>
<dbReference type="SUPFAM" id="SSF55846">
    <property type="entry name" value="N-acetylmuramoyl-L-alanine amidase-like"/>
    <property type="match status" value="1"/>
</dbReference>
<dbReference type="Pfam" id="PF08310">
    <property type="entry name" value="LGFP"/>
    <property type="match status" value="1"/>
</dbReference>
<dbReference type="GO" id="GO:0009253">
    <property type="term" value="P:peptidoglycan catabolic process"/>
    <property type="evidence" value="ECO:0007669"/>
    <property type="project" value="InterPro"/>
</dbReference>
<evidence type="ECO:0000256" key="2">
    <source>
        <dbReference type="SAM" id="MobiDB-lite"/>
    </source>
</evidence>
<protein>
    <submittedName>
        <fullName evidence="4">LGFP repeat protein</fullName>
    </submittedName>
</protein>
<dbReference type="PANTHER" id="PTHR11022:SF41">
    <property type="entry name" value="PEPTIDOGLYCAN-RECOGNITION PROTEIN LC-RELATED"/>
    <property type="match status" value="1"/>
</dbReference>
<dbReference type="Pfam" id="PF01510">
    <property type="entry name" value="Amidase_2"/>
    <property type="match status" value="1"/>
</dbReference>
<dbReference type="InterPro" id="IPR015510">
    <property type="entry name" value="PGRP"/>
</dbReference>
<comment type="similarity">
    <text evidence="1">Belongs to the N-acetylmuramoyl-L-alanine amidase 2 family.</text>
</comment>
<accession>A0A1Y5PFK1</accession>
<proteinExistence type="inferred from homology"/>
<evidence type="ECO:0000259" key="3">
    <source>
        <dbReference type="SMART" id="SM00701"/>
    </source>
</evidence>
<sequence length="382" mass="39795">MPFTLGGAAVGGVLTGPAPARAEPARSVGAIAADQPVNIITRAQWGAGESMRRGAPLYGNAVNAGVVHHSATGNDYTPRDSAAIVRAIFTYHTATLGWGDIAYNALVDKYGQVFEGRFGGMTKAVEGTHTGGFNRNTWAVCLIGDLDKSAPTPPQLRAAGQLLGWRLALDGVDPHGTVRLTSAGGPFTRFAPGATPTLPTIFAHRDVGDTDCPGNAGYAFLGRIRDIAARFNQPPTIQDLADSLQGGAIYARWQAMGGINGPLGAPTSPEAPGAGSTRYAIFSHGAIYWSPASGAQPVIGAIYDAWAILGYETGPLGLPTSAEIQEPEWIVQNFQHGTLNVDRQSSAVVSVIDGQTKAVPPPPAGGPPTQIERFSPARERNV</sequence>
<dbReference type="GO" id="GO:0008745">
    <property type="term" value="F:N-acetylmuramoyl-L-alanine amidase activity"/>
    <property type="evidence" value="ECO:0007669"/>
    <property type="project" value="InterPro"/>
</dbReference>
<organism evidence="4">
    <name type="scientific">uncultured Mycobacterium sp</name>
    <dbReference type="NCBI Taxonomy" id="171292"/>
    <lineage>
        <taxon>Bacteria</taxon>
        <taxon>Bacillati</taxon>
        <taxon>Actinomycetota</taxon>
        <taxon>Actinomycetes</taxon>
        <taxon>Mycobacteriales</taxon>
        <taxon>Mycobacteriaceae</taxon>
        <taxon>Mycobacterium</taxon>
        <taxon>environmental samples</taxon>
    </lineage>
</organism>
<dbReference type="InterPro" id="IPR036505">
    <property type="entry name" value="Amidase/PGRP_sf"/>
</dbReference>
<name>A0A1Y5PFK1_9MYCO</name>
<dbReference type="SMART" id="SM00701">
    <property type="entry name" value="PGRP"/>
    <property type="match status" value="1"/>
</dbReference>
<evidence type="ECO:0000313" key="4">
    <source>
        <dbReference type="EMBL" id="SBS77495.1"/>
    </source>
</evidence>
<dbReference type="AlphaFoldDB" id="A0A1Y5PFK1"/>
<dbReference type="EMBL" id="FLQS01000039">
    <property type="protein sequence ID" value="SBS77495.1"/>
    <property type="molecule type" value="Genomic_DNA"/>
</dbReference>
<dbReference type="Gene3D" id="3.40.80.10">
    <property type="entry name" value="Peptidoglycan recognition protein-like"/>
    <property type="match status" value="1"/>
</dbReference>
<reference evidence="4" key="1">
    <citation type="submission" date="2016-03" db="EMBL/GenBank/DDBJ databases">
        <authorList>
            <person name="Ploux O."/>
        </authorList>
    </citation>
    <scope>NUCLEOTIDE SEQUENCE</scope>
    <source>
        <strain evidence="4">UC10</strain>
    </source>
</reference>
<dbReference type="InterPro" id="IPR002502">
    <property type="entry name" value="Amidase_domain"/>
</dbReference>
<dbReference type="InterPro" id="IPR006619">
    <property type="entry name" value="PGRP_domain_met/bac"/>
</dbReference>
<evidence type="ECO:0000256" key="1">
    <source>
        <dbReference type="ARBA" id="ARBA00007553"/>
    </source>
</evidence>
<feature type="region of interest" description="Disordered" evidence="2">
    <location>
        <begin position="355"/>
        <end position="382"/>
    </location>
</feature>